<dbReference type="InterPro" id="IPR001633">
    <property type="entry name" value="EAL_dom"/>
</dbReference>
<name>A0A1B6NT04_9ZZZZ</name>
<protein>
    <submittedName>
        <fullName evidence="2">Sensory box/GGDEF family protein</fullName>
    </submittedName>
</protein>
<gene>
    <name evidence="2" type="ORF">MGSAQ_001886</name>
</gene>
<dbReference type="EMBL" id="AYSL01001038">
    <property type="protein sequence ID" value="KTF06620.1"/>
    <property type="molecule type" value="Genomic_DNA"/>
</dbReference>
<evidence type="ECO:0000313" key="2">
    <source>
        <dbReference type="EMBL" id="KTF06620.1"/>
    </source>
</evidence>
<organism evidence="2">
    <name type="scientific">marine sediment metagenome</name>
    <dbReference type="NCBI Taxonomy" id="412755"/>
    <lineage>
        <taxon>unclassified sequences</taxon>
        <taxon>metagenomes</taxon>
        <taxon>ecological metagenomes</taxon>
    </lineage>
</organism>
<sequence length="71" mass="7861">MSAVQLQNDGVVELFAERFAFHNIDSSRIVIEITESTLQSSKAREVLTKIKALGAIFPSMTLAQAFLVYQS</sequence>
<dbReference type="AlphaFoldDB" id="A0A1B6NT04"/>
<dbReference type="Gene3D" id="3.20.20.450">
    <property type="entry name" value="EAL domain"/>
    <property type="match status" value="1"/>
</dbReference>
<evidence type="ECO:0000259" key="1">
    <source>
        <dbReference type="PROSITE" id="PS50883"/>
    </source>
</evidence>
<proteinExistence type="predicted"/>
<dbReference type="PROSITE" id="PS50883">
    <property type="entry name" value="EAL"/>
    <property type="match status" value="1"/>
</dbReference>
<accession>A0A1B6NT04</accession>
<feature type="domain" description="EAL" evidence="1">
    <location>
        <begin position="1"/>
        <end position="71"/>
    </location>
</feature>
<dbReference type="SUPFAM" id="SSF141868">
    <property type="entry name" value="EAL domain-like"/>
    <property type="match status" value="1"/>
</dbReference>
<dbReference type="InterPro" id="IPR035919">
    <property type="entry name" value="EAL_sf"/>
</dbReference>
<comment type="caution">
    <text evidence="2">The sequence shown here is derived from an EMBL/GenBank/DDBJ whole genome shotgun (WGS) entry which is preliminary data.</text>
</comment>
<reference evidence="2" key="1">
    <citation type="submission" date="2013-11" db="EMBL/GenBank/DDBJ databases">
        <title>Microbial diversity, functional groups and degradation webs in Northern and Southern Mediterranean and Red Sea marine crude oil polluted sites.</title>
        <authorList>
            <person name="Daffonchio D."/>
            <person name="Mapelli F."/>
            <person name="Ferrer M."/>
            <person name="Richter M."/>
            <person name="Cherif A."/>
            <person name="Malkawi H.I."/>
            <person name="Yakimov M.M."/>
            <person name="Abdel-Fattah Y.R."/>
            <person name="Blaghen M."/>
            <person name="Golyshin P.N."/>
            <person name="Kalogerakis N."/>
            <person name="Boon N."/>
            <person name="Magagnini M."/>
            <person name="Fava F."/>
        </authorList>
    </citation>
    <scope>NUCLEOTIDE SEQUENCE</scope>
</reference>